<evidence type="ECO:0000313" key="12">
    <source>
        <dbReference type="Proteomes" id="UP000009026"/>
    </source>
</evidence>
<gene>
    <name evidence="11" type="ORF">A176_004656</name>
</gene>
<evidence type="ECO:0000256" key="2">
    <source>
        <dbReference type="ARBA" id="ARBA00012438"/>
    </source>
</evidence>
<dbReference type="AlphaFoldDB" id="A0A0H4WY58"/>
<dbReference type="PATRIC" id="fig|1297742.4.peg.4701"/>
<keyword evidence="3 6" id="KW-0597">Phosphoprotein</keyword>
<dbReference type="Gene3D" id="3.30.565.10">
    <property type="entry name" value="Histidine kinase-like ATPase, C-terminal domain"/>
    <property type="match status" value="1"/>
</dbReference>
<dbReference type="GO" id="GO:0005886">
    <property type="term" value="C:plasma membrane"/>
    <property type="evidence" value="ECO:0007669"/>
    <property type="project" value="TreeGrafter"/>
</dbReference>
<dbReference type="eggNOG" id="COG4191">
    <property type="taxonomic scope" value="Bacteria"/>
</dbReference>
<dbReference type="InterPro" id="IPR013656">
    <property type="entry name" value="PAS_4"/>
</dbReference>
<dbReference type="Gene3D" id="1.10.287.130">
    <property type="match status" value="1"/>
</dbReference>
<dbReference type="SMART" id="SM00388">
    <property type="entry name" value="HisKA"/>
    <property type="match status" value="1"/>
</dbReference>
<dbReference type="InterPro" id="IPR005467">
    <property type="entry name" value="His_kinase_dom"/>
</dbReference>
<dbReference type="SMART" id="SM00387">
    <property type="entry name" value="HATPase_c"/>
    <property type="match status" value="1"/>
</dbReference>
<dbReference type="eggNOG" id="COG0784">
    <property type="taxonomic scope" value="Bacteria"/>
</dbReference>
<keyword evidence="5 11" id="KW-0418">Kinase</keyword>
<keyword evidence="4" id="KW-0808">Transferase</keyword>
<comment type="catalytic activity">
    <reaction evidence="1">
        <text>ATP + protein L-histidine = ADP + protein N-phospho-L-histidine.</text>
        <dbReference type="EC" id="2.7.13.3"/>
    </reaction>
</comment>
<dbReference type="SUPFAM" id="SSF55785">
    <property type="entry name" value="PYP-like sensor domain (PAS domain)"/>
    <property type="match status" value="2"/>
</dbReference>
<dbReference type="Pfam" id="PF00989">
    <property type="entry name" value="PAS"/>
    <property type="match status" value="1"/>
</dbReference>
<dbReference type="InterPro" id="IPR001789">
    <property type="entry name" value="Sig_transdc_resp-reg_receiver"/>
</dbReference>
<dbReference type="Pfam" id="PF00072">
    <property type="entry name" value="Response_reg"/>
    <property type="match status" value="1"/>
</dbReference>
<dbReference type="GO" id="GO:0000155">
    <property type="term" value="F:phosphorelay sensor kinase activity"/>
    <property type="evidence" value="ECO:0007669"/>
    <property type="project" value="InterPro"/>
</dbReference>
<dbReference type="Pfam" id="PF08448">
    <property type="entry name" value="PAS_4"/>
    <property type="match status" value="1"/>
</dbReference>
<dbReference type="InterPro" id="IPR000700">
    <property type="entry name" value="PAS-assoc_C"/>
</dbReference>
<dbReference type="Pfam" id="PF00512">
    <property type="entry name" value="HisKA"/>
    <property type="match status" value="1"/>
</dbReference>
<dbReference type="EC" id="2.7.13.3" evidence="2"/>
<dbReference type="PROSITE" id="PS50109">
    <property type="entry name" value="HIS_KIN"/>
    <property type="match status" value="1"/>
</dbReference>
<dbReference type="NCBIfam" id="TIGR00229">
    <property type="entry name" value="sensory_box"/>
    <property type="match status" value="2"/>
</dbReference>
<dbReference type="CDD" id="cd00156">
    <property type="entry name" value="REC"/>
    <property type="match status" value="1"/>
</dbReference>
<dbReference type="RefSeq" id="WP_002637126.1">
    <property type="nucleotide sequence ID" value="NZ_CP012109.1"/>
</dbReference>
<evidence type="ECO:0000256" key="5">
    <source>
        <dbReference type="ARBA" id="ARBA00022777"/>
    </source>
</evidence>
<proteinExistence type="predicted"/>
<dbReference type="eggNOG" id="COG0745">
    <property type="taxonomic scope" value="Bacteria"/>
</dbReference>
<feature type="domain" description="PAS" evidence="9">
    <location>
        <begin position="258"/>
        <end position="329"/>
    </location>
</feature>
<dbReference type="InterPro" id="IPR013767">
    <property type="entry name" value="PAS_fold"/>
</dbReference>
<evidence type="ECO:0000256" key="6">
    <source>
        <dbReference type="PROSITE-ProRule" id="PRU00169"/>
    </source>
</evidence>
<protein>
    <recommendedName>
        <fullName evidence="2">histidine kinase</fullName>
        <ecNumber evidence="2">2.7.13.3</ecNumber>
    </recommendedName>
</protein>
<dbReference type="Gene3D" id="3.40.50.2300">
    <property type="match status" value="2"/>
</dbReference>
<reference evidence="11 12" key="1">
    <citation type="journal article" date="2016" name="PLoS ONE">
        <title>Complete Genome Sequence and Comparative Genomics of a Novel Myxobacterium Myxococcus hansupus.</title>
        <authorList>
            <person name="Sharma G."/>
            <person name="Narwani T."/>
            <person name="Subramanian S."/>
        </authorList>
    </citation>
    <scope>NUCLEOTIDE SEQUENCE [LARGE SCALE GENOMIC DNA]</scope>
    <source>
        <strain evidence="12">mixupus</strain>
    </source>
</reference>
<dbReference type="SUPFAM" id="SSF47384">
    <property type="entry name" value="Homodimeric domain of signal transducing histidine kinase"/>
    <property type="match status" value="1"/>
</dbReference>
<evidence type="ECO:0000256" key="1">
    <source>
        <dbReference type="ARBA" id="ARBA00000085"/>
    </source>
</evidence>
<dbReference type="InterPro" id="IPR003661">
    <property type="entry name" value="HisK_dim/P_dom"/>
</dbReference>
<keyword evidence="12" id="KW-1185">Reference proteome</keyword>
<dbReference type="InterPro" id="IPR001610">
    <property type="entry name" value="PAC"/>
</dbReference>
<dbReference type="PROSITE" id="PS50110">
    <property type="entry name" value="RESPONSE_REGULATORY"/>
    <property type="match status" value="1"/>
</dbReference>
<dbReference type="SUPFAM" id="SSF55874">
    <property type="entry name" value="ATPase domain of HSP90 chaperone/DNA topoisomerase II/histidine kinase"/>
    <property type="match status" value="1"/>
</dbReference>
<dbReference type="PROSITE" id="PS50112">
    <property type="entry name" value="PAS"/>
    <property type="match status" value="1"/>
</dbReference>
<dbReference type="InterPro" id="IPR036890">
    <property type="entry name" value="HATPase_C_sf"/>
</dbReference>
<evidence type="ECO:0000259" key="9">
    <source>
        <dbReference type="PROSITE" id="PS50112"/>
    </source>
</evidence>
<evidence type="ECO:0000256" key="4">
    <source>
        <dbReference type="ARBA" id="ARBA00022679"/>
    </source>
</evidence>
<feature type="domain" description="Histidine kinase" evidence="7">
    <location>
        <begin position="395"/>
        <end position="623"/>
    </location>
</feature>
<evidence type="ECO:0000256" key="3">
    <source>
        <dbReference type="ARBA" id="ARBA00022553"/>
    </source>
</evidence>
<dbReference type="InterPro" id="IPR000014">
    <property type="entry name" value="PAS"/>
</dbReference>
<dbReference type="PRINTS" id="PR00344">
    <property type="entry name" value="BCTRLSENSOR"/>
</dbReference>
<organism evidence="11 12">
    <name type="scientific">Pseudomyxococcus hansupus</name>
    <dbReference type="NCBI Taxonomy" id="1297742"/>
    <lineage>
        <taxon>Bacteria</taxon>
        <taxon>Pseudomonadati</taxon>
        <taxon>Myxococcota</taxon>
        <taxon>Myxococcia</taxon>
        <taxon>Myxococcales</taxon>
        <taxon>Cystobacterineae</taxon>
        <taxon>Myxococcaceae</taxon>
        <taxon>Pseudomyxococcus</taxon>
    </lineage>
</organism>
<dbReference type="Gene3D" id="3.30.450.20">
    <property type="entry name" value="PAS domain"/>
    <property type="match status" value="2"/>
</dbReference>
<dbReference type="PANTHER" id="PTHR43047:SF72">
    <property type="entry name" value="OSMOSENSING HISTIDINE PROTEIN KINASE SLN1"/>
    <property type="match status" value="1"/>
</dbReference>
<evidence type="ECO:0000259" key="10">
    <source>
        <dbReference type="PROSITE" id="PS50113"/>
    </source>
</evidence>
<dbReference type="PANTHER" id="PTHR43047">
    <property type="entry name" value="TWO-COMPONENT HISTIDINE PROTEIN KINASE"/>
    <property type="match status" value="1"/>
</dbReference>
<feature type="modified residue" description="4-aspartylphosphate" evidence="6">
    <location>
        <position position="693"/>
    </location>
</feature>
<dbReference type="SUPFAM" id="SSF52172">
    <property type="entry name" value="CheY-like"/>
    <property type="match status" value="2"/>
</dbReference>
<dbReference type="SMART" id="SM00086">
    <property type="entry name" value="PAC"/>
    <property type="match status" value="2"/>
</dbReference>
<evidence type="ECO:0000259" key="7">
    <source>
        <dbReference type="PROSITE" id="PS50109"/>
    </source>
</evidence>
<dbReference type="STRING" id="1297742.A176_004656"/>
<dbReference type="InterPro" id="IPR035965">
    <property type="entry name" value="PAS-like_dom_sf"/>
</dbReference>
<dbReference type="InterPro" id="IPR011006">
    <property type="entry name" value="CheY-like_superfamily"/>
</dbReference>
<sequence>MRVLIVTQGGGADLAPLEGRLREQGHSVVTVTREADVPAAWRSGPCALVMVDARGATSRVPLVRALRSLPGAEASVLMMLGRGGELGALRPTLDAGADDLLAWPVEEEELALRLELAHRRFTRREDRRDMSFGNDLKDTLLAVSPVPTSITSISDGRVVAANDFYFQLLDIARDEVIGRTTVELGLWQTHSDRAHVVERLRHHGTVRGMDIEYRTRGGELRHTLLFMGMVSYGGAPHVISFFPDITALKRAEEGLRRSEVSFRTLIGSLPDLVAVFDTGARVRYANQKVVSALGYESVDELLGKHISDIIPPEDFASADARMHEALRTGRAALQERRMVKRDGSVLRVESTTFPLPFDGKDSIVSVSHDLTERYQMQGRLMLAQRMASVGTLAAGVAHEINNPLAYLTANLAFAREELADVLPASNRPLEPRLAEAVGGALAALAEAQQGADRVRSIVRDLKTFSRVDSVESAEVDIRRVLESTLNLATTEIRHRARLVKQLGEVPSVVGNESRLGQVFLNLLVNAAQAIPAGTPERHEIRIVTRVAAHGRACVEVSDTGTGIAQEHLPRLFDPFFTTKEPGVGTGLGLSICHSIVTALGGEIHVTSEPGKGSTFQVLLPPAQRTEPVRPPPPPPPAPAEKRGRLLVVDDEPLVCTALGRTLRPHHDVTLSTRAQEALARIEAGERFDVVFCDLMMPGMSGMDFYSALQARHPEQAQRVIFLTGGAVTAQARAFLESVPSPHLEKPFAGRELLSLIQERLAHA</sequence>
<dbReference type="Proteomes" id="UP000009026">
    <property type="component" value="Chromosome"/>
</dbReference>
<dbReference type="SMART" id="SM00091">
    <property type="entry name" value="PAS"/>
    <property type="match status" value="2"/>
</dbReference>
<dbReference type="KEGG" id="mym:A176_004656"/>
<evidence type="ECO:0000259" key="8">
    <source>
        <dbReference type="PROSITE" id="PS50110"/>
    </source>
</evidence>
<dbReference type="CDD" id="cd00082">
    <property type="entry name" value="HisKA"/>
    <property type="match status" value="1"/>
</dbReference>
<dbReference type="InterPro" id="IPR003594">
    <property type="entry name" value="HATPase_dom"/>
</dbReference>
<evidence type="ECO:0000313" key="11">
    <source>
        <dbReference type="EMBL" id="AKQ67744.1"/>
    </source>
</evidence>
<dbReference type="GO" id="GO:0006355">
    <property type="term" value="P:regulation of DNA-templated transcription"/>
    <property type="evidence" value="ECO:0007669"/>
    <property type="project" value="InterPro"/>
</dbReference>
<dbReference type="InterPro" id="IPR036097">
    <property type="entry name" value="HisK_dim/P_sf"/>
</dbReference>
<dbReference type="CDD" id="cd00130">
    <property type="entry name" value="PAS"/>
    <property type="match status" value="2"/>
</dbReference>
<dbReference type="GO" id="GO:0009927">
    <property type="term" value="F:histidine phosphotransfer kinase activity"/>
    <property type="evidence" value="ECO:0007669"/>
    <property type="project" value="TreeGrafter"/>
</dbReference>
<dbReference type="EMBL" id="CP012109">
    <property type="protein sequence ID" value="AKQ67744.1"/>
    <property type="molecule type" value="Genomic_DNA"/>
</dbReference>
<name>A0A0H4WY58_9BACT</name>
<dbReference type="Pfam" id="PF02518">
    <property type="entry name" value="HATPase_c"/>
    <property type="match status" value="1"/>
</dbReference>
<dbReference type="SMART" id="SM00448">
    <property type="entry name" value="REC"/>
    <property type="match status" value="1"/>
</dbReference>
<dbReference type="PROSITE" id="PS50113">
    <property type="entry name" value="PAC"/>
    <property type="match status" value="1"/>
</dbReference>
<feature type="domain" description="PAC" evidence="10">
    <location>
        <begin position="332"/>
        <end position="382"/>
    </location>
</feature>
<feature type="domain" description="Response regulatory" evidence="8">
    <location>
        <begin position="644"/>
        <end position="760"/>
    </location>
</feature>
<dbReference type="OrthoDB" id="5487456at2"/>
<dbReference type="InterPro" id="IPR004358">
    <property type="entry name" value="Sig_transdc_His_kin-like_C"/>
</dbReference>
<accession>A0A0H4WY58</accession>